<sequence length="430" mass="45062">MAGPRGNPAGRHGRGTKEMAMAVFDKAMRLVIRPKPYDLGPAAAVAATIGVGAALMYVLDPDRGARRRALLRDRTVGAAHRTGSALDRRARDLGHRGRGVIATAASVFRHEEVFDEVLVDRVRAKLGRVVSNPHAIGVQVVDGRVTLSGTILEREVPGLLSAVSAVGGVKGVNNQLEAHGSADGIPSLQGARAPAGEQPGLTKAARLPIARVLLGALGLGLVGCAAARRDRLGLLLGASGAAVLLGNVVGHPVARLLGVGAGRRAVEFEKAITVRAPLEEVFSFFIDFENFPRFMSHLRDVELEGDGRLRWTAVGPAGIPVRWEADVTEMVPNQLIAWRSVPGAAVATAGTVRFEATPDGGTRLDIKMSYTPPAGVLGHAVAALFGVDPKHAMDDDLLRFRSLLENGKATADGETVFLGDLAGQGGSRAR</sequence>
<protein>
    <recommendedName>
        <fullName evidence="3">BON domain-containing protein</fullName>
    </recommendedName>
</protein>
<keyword evidence="2" id="KW-1133">Transmembrane helix</keyword>
<reference evidence="4 5" key="1">
    <citation type="submission" date="2015-09" db="EMBL/GenBank/DDBJ databases">
        <title>Sorangium comparison.</title>
        <authorList>
            <person name="Zaburannyi N."/>
            <person name="Bunk B."/>
            <person name="Overmann J."/>
            <person name="Mueller R."/>
        </authorList>
    </citation>
    <scope>NUCLEOTIDE SEQUENCE [LARGE SCALE GENOMIC DNA]</scope>
    <source>
        <strain evidence="4 5">So ce26</strain>
    </source>
</reference>
<dbReference type="PANTHER" id="PTHR33824:SF7">
    <property type="entry name" value="POLYKETIDE CYCLASE_DEHYDRASE AND LIPID TRANSPORT SUPERFAMILY PROTEIN"/>
    <property type="match status" value="1"/>
</dbReference>
<dbReference type="PROSITE" id="PS50914">
    <property type="entry name" value="BON"/>
    <property type="match status" value="1"/>
</dbReference>
<evidence type="ECO:0000256" key="2">
    <source>
        <dbReference type="SAM" id="Phobius"/>
    </source>
</evidence>
<dbReference type="Proteomes" id="UP000238348">
    <property type="component" value="Chromosome"/>
</dbReference>
<keyword evidence="2" id="KW-0812">Transmembrane</keyword>
<dbReference type="AlphaFoldDB" id="A0A2L0F676"/>
<dbReference type="InterPro" id="IPR005031">
    <property type="entry name" value="COQ10_START"/>
</dbReference>
<evidence type="ECO:0000313" key="5">
    <source>
        <dbReference type="Proteomes" id="UP000238348"/>
    </source>
</evidence>
<dbReference type="PANTHER" id="PTHR33824">
    <property type="entry name" value="POLYKETIDE CYCLASE/DEHYDRASE AND LIPID TRANSPORT SUPERFAMILY PROTEIN"/>
    <property type="match status" value="1"/>
</dbReference>
<dbReference type="InterPro" id="IPR023393">
    <property type="entry name" value="START-like_dom_sf"/>
</dbReference>
<dbReference type="SUPFAM" id="SSF55961">
    <property type="entry name" value="Bet v1-like"/>
    <property type="match status" value="1"/>
</dbReference>
<evidence type="ECO:0000259" key="3">
    <source>
        <dbReference type="PROSITE" id="PS50914"/>
    </source>
</evidence>
<name>A0A2L0F676_SORCE</name>
<feature type="domain" description="BON" evidence="3">
    <location>
        <begin position="114"/>
        <end position="180"/>
    </location>
</feature>
<feature type="transmembrane region" description="Helical" evidence="2">
    <location>
        <begin position="39"/>
        <end position="59"/>
    </location>
</feature>
<accession>A0A2L0F676</accession>
<gene>
    <name evidence="4" type="ORF">SOCE26_085120</name>
</gene>
<dbReference type="CDD" id="cd07817">
    <property type="entry name" value="SRPBCC_8"/>
    <property type="match status" value="1"/>
</dbReference>
<dbReference type="InterPro" id="IPR007055">
    <property type="entry name" value="BON_dom"/>
</dbReference>
<dbReference type="Pfam" id="PF03364">
    <property type="entry name" value="Polyketide_cyc"/>
    <property type="match status" value="1"/>
</dbReference>
<dbReference type="EMBL" id="CP012673">
    <property type="protein sequence ID" value="AUX47001.1"/>
    <property type="molecule type" value="Genomic_DNA"/>
</dbReference>
<dbReference type="Pfam" id="PF04972">
    <property type="entry name" value="BON"/>
    <property type="match status" value="1"/>
</dbReference>
<keyword evidence="2" id="KW-0472">Membrane</keyword>
<organism evidence="4 5">
    <name type="scientific">Sorangium cellulosum</name>
    <name type="common">Polyangium cellulosum</name>
    <dbReference type="NCBI Taxonomy" id="56"/>
    <lineage>
        <taxon>Bacteria</taxon>
        <taxon>Pseudomonadati</taxon>
        <taxon>Myxococcota</taxon>
        <taxon>Polyangia</taxon>
        <taxon>Polyangiales</taxon>
        <taxon>Polyangiaceae</taxon>
        <taxon>Sorangium</taxon>
    </lineage>
</organism>
<evidence type="ECO:0000313" key="4">
    <source>
        <dbReference type="EMBL" id="AUX47001.1"/>
    </source>
</evidence>
<feature type="transmembrane region" description="Helical" evidence="2">
    <location>
        <begin position="234"/>
        <end position="254"/>
    </location>
</feature>
<dbReference type="Gene3D" id="3.30.530.20">
    <property type="match status" value="1"/>
</dbReference>
<proteinExistence type="inferred from homology"/>
<evidence type="ECO:0000256" key="1">
    <source>
        <dbReference type="ARBA" id="ARBA00008918"/>
    </source>
</evidence>
<comment type="similarity">
    <text evidence="1">Belongs to the ribosome association toxin RatA family.</text>
</comment>
<dbReference type="InterPro" id="IPR047137">
    <property type="entry name" value="ORF3"/>
</dbReference>